<reference evidence="2 3" key="1">
    <citation type="submission" date="2023-09" db="EMBL/GenBank/DDBJ databases">
        <title>Nesidiocoris tenuis whole genome shotgun sequence.</title>
        <authorList>
            <person name="Shibata T."/>
            <person name="Shimoda M."/>
            <person name="Kobayashi T."/>
            <person name="Uehara T."/>
        </authorList>
    </citation>
    <scope>NUCLEOTIDE SEQUENCE [LARGE SCALE GENOMIC DNA]</scope>
    <source>
        <strain evidence="2 3">Japan</strain>
    </source>
</reference>
<protein>
    <recommendedName>
        <fullName evidence="4">PKD domain-containing protein</fullName>
    </recommendedName>
</protein>
<feature type="region of interest" description="Disordered" evidence="1">
    <location>
        <begin position="42"/>
        <end position="82"/>
    </location>
</feature>
<keyword evidence="3" id="KW-1185">Reference proteome</keyword>
<evidence type="ECO:0000313" key="3">
    <source>
        <dbReference type="Proteomes" id="UP001307889"/>
    </source>
</evidence>
<evidence type="ECO:0000313" key="2">
    <source>
        <dbReference type="EMBL" id="BET01410.1"/>
    </source>
</evidence>
<proteinExistence type="predicted"/>
<accession>A0ABN7BAJ0</accession>
<evidence type="ECO:0000256" key="1">
    <source>
        <dbReference type="SAM" id="MobiDB-lite"/>
    </source>
</evidence>
<dbReference type="EMBL" id="AP028920">
    <property type="protein sequence ID" value="BET01410.1"/>
    <property type="molecule type" value="Genomic_DNA"/>
</dbReference>
<dbReference type="Proteomes" id="UP001307889">
    <property type="component" value="Chromosome 12"/>
</dbReference>
<name>A0ABN7BAJ0_9HEMI</name>
<organism evidence="2 3">
    <name type="scientific">Nesidiocoris tenuis</name>
    <dbReference type="NCBI Taxonomy" id="355587"/>
    <lineage>
        <taxon>Eukaryota</taxon>
        <taxon>Metazoa</taxon>
        <taxon>Ecdysozoa</taxon>
        <taxon>Arthropoda</taxon>
        <taxon>Hexapoda</taxon>
        <taxon>Insecta</taxon>
        <taxon>Pterygota</taxon>
        <taxon>Neoptera</taxon>
        <taxon>Paraneoptera</taxon>
        <taxon>Hemiptera</taxon>
        <taxon>Heteroptera</taxon>
        <taxon>Panheteroptera</taxon>
        <taxon>Cimicomorpha</taxon>
        <taxon>Miridae</taxon>
        <taxon>Dicyphina</taxon>
        <taxon>Nesidiocoris</taxon>
    </lineage>
</organism>
<sequence length="82" mass="8374">MEWPVCYTTGRYRVTLVSVDPGRAASFDYGCGPGVGVLGVGRGEKPRVEGPGAGGLEPGADDEDLCLPRTAPPRVGQGAQSG</sequence>
<evidence type="ECO:0008006" key="4">
    <source>
        <dbReference type="Google" id="ProtNLM"/>
    </source>
</evidence>
<gene>
    <name evidence="2" type="ORF">NTJ_14226</name>
</gene>